<sequence length="46" mass="5068">MANRGIQYSNVQNKALCFSMLFNFVEITVNDRSDPAVQGSLAKADC</sequence>
<dbReference type="Proteomes" id="UP000241769">
    <property type="component" value="Unassembled WGS sequence"/>
</dbReference>
<gene>
    <name evidence="1" type="ORF">PROFUN_14389</name>
</gene>
<name>A0A2P6MVY9_9EUKA</name>
<proteinExistence type="predicted"/>
<comment type="caution">
    <text evidence="1">The sequence shown here is derived from an EMBL/GenBank/DDBJ whole genome shotgun (WGS) entry which is preliminary data.</text>
</comment>
<dbReference type="InParanoid" id="A0A2P6MVY9"/>
<evidence type="ECO:0000313" key="2">
    <source>
        <dbReference type="Proteomes" id="UP000241769"/>
    </source>
</evidence>
<protein>
    <submittedName>
        <fullName evidence="1">Uncharacterized protein</fullName>
    </submittedName>
</protein>
<accession>A0A2P6MVY9</accession>
<dbReference type="EMBL" id="MDYQ01000360">
    <property type="protein sequence ID" value="PRP75853.1"/>
    <property type="molecule type" value="Genomic_DNA"/>
</dbReference>
<organism evidence="1 2">
    <name type="scientific">Planoprotostelium fungivorum</name>
    <dbReference type="NCBI Taxonomy" id="1890364"/>
    <lineage>
        <taxon>Eukaryota</taxon>
        <taxon>Amoebozoa</taxon>
        <taxon>Evosea</taxon>
        <taxon>Variosea</taxon>
        <taxon>Cavosteliida</taxon>
        <taxon>Cavosteliaceae</taxon>
        <taxon>Planoprotostelium</taxon>
    </lineage>
</organism>
<dbReference type="AlphaFoldDB" id="A0A2P6MVY9"/>
<keyword evidence="2" id="KW-1185">Reference proteome</keyword>
<reference evidence="1 2" key="1">
    <citation type="journal article" date="2018" name="Genome Biol. Evol.">
        <title>Multiple Roots of Fruiting Body Formation in Amoebozoa.</title>
        <authorList>
            <person name="Hillmann F."/>
            <person name="Forbes G."/>
            <person name="Novohradska S."/>
            <person name="Ferling I."/>
            <person name="Riege K."/>
            <person name="Groth M."/>
            <person name="Westermann M."/>
            <person name="Marz M."/>
            <person name="Spaller T."/>
            <person name="Winckler T."/>
            <person name="Schaap P."/>
            <person name="Glockner G."/>
        </authorList>
    </citation>
    <scope>NUCLEOTIDE SEQUENCE [LARGE SCALE GENOMIC DNA]</scope>
    <source>
        <strain evidence="1 2">Jena</strain>
    </source>
</reference>
<evidence type="ECO:0000313" key="1">
    <source>
        <dbReference type="EMBL" id="PRP75853.1"/>
    </source>
</evidence>